<reference evidence="1" key="1">
    <citation type="submission" date="2011-03" db="EMBL/GenBank/DDBJ databases">
        <title>The Genome Sequence of Nematocida sp1 strain ERTm2.</title>
        <authorList>
            <consortium name="The Broad Institute Genome Sequencing Platform"/>
            <consortium name="The Broad Institute Genome Sequencing Center for Infectious Disease"/>
            <person name="Cuomo C."/>
            <person name="Troemel E."/>
            <person name="Young S.K."/>
            <person name="Zeng Q."/>
            <person name="Gargeya S."/>
            <person name="Fitzgerald M."/>
            <person name="Haas B."/>
            <person name="Abouelleil A."/>
            <person name="Alvarado L."/>
            <person name="Arachchi H.M."/>
            <person name="Berlin A."/>
            <person name="Brown A."/>
            <person name="Chapman S.B."/>
            <person name="Chen Z."/>
            <person name="Dunbar C."/>
            <person name="Freedman E."/>
            <person name="Gearin G."/>
            <person name="Gellesch M."/>
            <person name="Goldberg J."/>
            <person name="Griggs A."/>
            <person name="Gujja S."/>
            <person name="Heilman E.R."/>
            <person name="Heiman D."/>
            <person name="Howarth C."/>
            <person name="Larson L."/>
            <person name="Lui A."/>
            <person name="MacDonald P.J.P."/>
            <person name="Mehta T."/>
            <person name="Montmayeur A."/>
            <person name="Murphy C."/>
            <person name="Neiman D."/>
            <person name="Pearson M."/>
            <person name="Priest M."/>
            <person name="Roberts A."/>
            <person name="Saif S."/>
            <person name="Shea T."/>
            <person name="Shenoy N."/>
            <person name="Sisk P."/>
            <person name="Stolte C."/>
            <person name="Sykes S."/>
            <person name="White J."/>
            <person name="Yandava C."/>
            <person name="Wortman J."/>
            <person name="Nusbaum C."/>
            <person name="Birren B."/>
        </authorList>
    </citation>
    <scope>NUCLEOTIDE SEQUENCE</scope>
    <source>
        <strain evidence="1">ERTm2</strain>
    </source>
</reference>
<dbReference type="HOGENOM" id="CLU_009683_3_2_1"/>
<dbReference type="AlphaFoldDB" id="H8ZEU4"/>
<organism evidence="1">
    <name type="scientific">Nematocida ausubeli (strain ATCC PRA-371 / ERTm2)</name>
    <name type="common">Nematode killer fungus</name>
    <dbReference type="NCBI Taxonomy" id="1913371"/>
    <lineage>
        <taxon>Eukaryota</taxon>
        <taxon>Fungi</taxon>
        <taxon>Fungi incertae sedis</taxon>
        <taxon>Microsporidia</taxon>
        <taxon>Nematocida</taxon>
    </lineage>
</organism>
<dbReference type="Proteomes" id="UP000005622">
    <property type="component" value="Unassembled WGS sequence"/>
</dbReference>
<name>H8ZEU4_NEMA1</name>
<evidence type="ECO:0000313" key="1">
    <source>
        <dbReference type="EMBL" id="EHY64840.1"/>
    </source>
</evidence>
<dbReference type="EMBL" id="JH604638">
    <property type="protein sequence ID" value="EHY64840.1"/>
    <property type="molecule type" value="Genomic_DNA"/>
</dbReference>
<gene>
    <name evidence="1" type="ORF">NERG_02243</name>
</gene>
<accession>H8ZEU4</accession>
<protein>
    <submittedName>
        <fullName evidence="1">Uncharacterized protein</fullName>
    </submittedName>
</protein>
<proteinExistence type="predicted"/>
<sequence length="707" mass="82975">MKTPGSNVWMGENSSVVHNESRDIILFFIKNRRQTFLESKKILEEPKTLEEFNRGFFLNTPRFLIQAYIFEFIDKLEDALEFTNAVHAMLCDALQQESQRENAENPQLDEDMFRRFFIPATTNKQLSSVGIIKSVQKIMEISLDFPFTDDVQPPKYIRMKSYIRKLDKFDPTYMQKYSNCVETAILSIFCSLIYNPEIKKYETDHIEGASKDFKEFFRKHSKPFKEMTYDMHMHWSKVVSDLPCSKIVYLKNGNELDTGILNMMKVISVVVGQDQESIDTLDELTECVEKGRNLGHGFDTNIKNYIRKTFESLARNRQLSIQFTELKRESAENGNKELFGSINLKYIKNKMESLFNIEMLKGHARASIITNSRAIETARLEQLINIRNKFFIKEDGFLDFLAKHYLNYKIQSIERKMSSIKAMSEEVNQIMKGGFKDIDRILLYWQLEANEYKFNLVLCFLLALMDEKLTTKHPAVRFTSNIIGSAPLDNNCVHKDMLASLVYIDAYTECYPNLDLPPERYAEITVYTSRSFTVFKWILLNKKSPKYFIKALIVFITSKYGEMAPYNPLKFEGLSKQIFRCLFIENTTEYADEVVELVKKSKFMGSYDINILRHSWLAYACEEKEDFPELIYSIYDSLEVTDHYSDLGSIQITDNYKKTNSVLRRMKKDLKNREGGKVKWKGIINFFNRRESKIRRLFRLNIKMFCC</sequence>